<evidence type="ECO:0000313" key="1">
    <source>
        <dbReference type="EMBL" id="CAB4286624.1"/>
    </source>
</evidence>
<organism evidence="1 3">
    <name type="scientific">Prunus armeniaca</name>
    <name type="common">Apricot</name>
    <name type="synonym">Armeniaca vulgaris</name>
    <dbReference type="NCBI Taxonomy" id="36596"/>
    <lineage>
        <taxon>Eukaryota</taxon>
        <taxon>Viridiplantae</taxon>
        <taxon>Streptophyta</taxon>
        <taxon>Embryophyta</taxon>
        <taxon>Tracheophyta</taxon>
        <taxon>Spermatophyta</taxon>
        <taxon>Magnoliopsida</taxon>
        <taxon>eudicotyledons</taxon>
        <taxon>Gunneridae</taxon>
        <taxon>Pentapetalae</taxon>
        <taxon>rosids</taxon>
        <taxon>fabids</taxon>
        <taxon>Rosales</taxon>
        <taxon>Rosaceae</taxon>
        <taxon>Amygdaloideae</taxon>
        <taxon>Amygdaleae</taxon>
        <taxon>Prunus</taxon>
    </lineage>
</organism>
<dbReference type="Proteomes" id="UP000507245">
    <property type="component" value="Unassembled WGS sequence"/>
</dbReference>
<dbReference type="Proteomes" id="UP000507222">
    <property type="component" value="Unassembled WGS sequence"/>
</dbReference>
<evidence type="ECO:0000313" key="3">
    <source>
        <dbReference type="Proteomes" id="UP000507222"/>
    </source>
</evidence>
<evidence type="ECO:0000313" key="2">
    <source>
        <dbReference type="EMBL" id="CAB4317010.1"/>
    </source>
</evidence>
<protein>
    <submittedName>
        <fullName evidence="1">Uncharacterized protein</fullName>
    </submittedName>
</protein>
<accession>A0A6J5VFG8</accession>
<evidence type="ECO:0000313" key="4">
    <source>
        <dbReference type="Proteomes" id="UP000507245"/>
    </source>
</evidence>
<reference evidence="4" key="1">
    <citation type="journal article" date="2020" name="Genome Biol.">
        <title>Gamete binning: chromosome-level and haplotype-resolved genome assembly enabled by high-throughput single-cell sequencing of gamete genomes.</title>
        <authorList>
            <person name="Campoy J.A."/>
            <person name="Sun H."/>
            <person name="Goel M."/>
            <person name="Jiao W.-B."/>
            <person name="Folz-Donahue K."/>
            <person name="Wang N."/>
            <person name="Rubio M."/>
            <person name="Liu C."/>
            <person name="Kukat C."/>
            <person name="Ruiz D."/>
            <person name="Huettel B."/>
            <person name="Schneeberger K."/>
        </authorList>
    </citation>
    <scope>NUCLEOTIDE SEQUENCE [LARGE SCALE GENOMIC DNA]</scope>
    <source>
        <strain evidence="4">cv. Rojo Pasion</strain>
    </source>
</reference>
<dbReference type="AlphaFoldDB" id="A0A6J5VFG8"/>
<gene>
    <name evidence="1" type="ORF">CURHAP_LOCUS44152</name>
    <name evidence="2" type="ORF">ORAREDHAP_LOCUS43574</name>
</gene>
<dbReference type="EMBL" id="CAEKDK010000007">
    <property type="protein sequence ID" value="CAB4286624.1"/>
    <property type="molecule type" value="Genomic_DNA"/>
</dbReference>
<reference evidence="1 3" key="2">
    <citation type="submission" date="2020-05" db="EMBL/GenBank/DDBJ databases">
        <authorList>
            <person name="Campoy J."/>
            <person name="Schneeberger K."/>
            <person name="Spophaly S."/>
        </authorList>
    </citation>
    <scope>NUCLEOTIDE SEQUENCE [LARGE SCALE GENOMIC DNA]</scope>
    <source>
        <strain evidence="1">PruArmRojPasFocal</strain>
    </source>
</reference>
<sequence length="84" mass="9458">MMISIIIDRVKNLSKAWLSSNNSSDVFRHPVHNQQEGLSSMMISIIIPIDSSDQVLSRMCPASNSTAIRVHNSLERRRGNPRVL</sequence>
<dbReference type="OrthoDB" id="10575359at2759"/>
<proteinExistence type="predicted"/>
<name>A0A6J5VFG8_PRUAR</name>
<keyword evidence="4" id="KW-1185">Reference proteome</keyword>
<dbReference type="EMBL" id="CAEKKB010000007">
    <property type="protein sequence ID" value="CAB4317010.1"/>
    <property type="molecule type" value="Genomic_DNA"/>
</dbReference>